<evidence type="ECO:0000313" key="2">
    <source>
        <dbReference type="Proteomes" id="UP001146120"/>
    </source>
</evidence>
<comment type="caution">
    <text evidence="1">The sequence shown here is derived from an EMBL/GenBank/DDBJ whole genome shotgun (WGS) entry which is preliminary data.</text>
</comment>
<reference evidence="1" key="2">
    <citation type="journal article" date="2023" name="Microbiol Resour">
        <title>Decontamination and Annotation of the Draft Genome Sequence of the Oomycete Lagenidium giganteum ARSEF 373.</title>
        <authorList>
            <person name="Morgan W.R."/>
            <person name="Tartar A."/>
        </authorList>
    </citation>
    <scope>NUCLEOTIDE SEQUENCE</scope>
    <source>
        <strain evidence="1">ARSEF 373</strain>
    </source>
</reference>
<dbReference type="AlphaFoldDB" id="A0AAV2YQ12"/>
<reference evidence="1" key="1">
    <citation type="submission" date="2022-11" db="EMBL/GenBank/DDBJ databases">
        <authorList>
            <person name="Morgan W.R."/>
            <person name="Tartar A."/>
        </authorList>
    </citation>
    <scope>NUCLEOTIDE SEQUENCE</scope>
    <source>
        <strain evidence="1">ARSEF 373</strain>
    </source>
</reference>
<evidence type="ECO:0000313" key="1">
    <source>
        <dbReference type="EMBL" id="DAZ95541.1"/>
    </source>
</evidence>
<gene>
    <name evidence="1" type="ORF">N0F65_005233</name>
</gene>
<accession>A0AAV2YQ12</accession>
<name>A0AAV2YQ12_9STRA</name>
<sequence>MRARQARLLATPQGETIRALRTRMLVEAANNCLPPMSLHTLFAPLHSNTRLGFATVHRRRGHARRNVSTYEHLNLT</sequence>
<dbReference type="Proteomes" id="UP001146120">
    <property type="component" value="Unassembled WGS sequence"/>
</dbReference>
<proteinExistence type="predicted"/>
<organism evidence="1 2">
    <name type="scientific">Lagenidium giganteum</name>
    <dbReference type="NCBI Taxonomy" id="4803"/>
    <lineage>
        <taxon>Eukaryota</taxon>
        <taxon>Sar</taxon>
        <taxon>Stramenopiles</taxon>
        <taxon>Oomycota</taxon>
        <taxon>Peronosporomycetes</taxon>
        <taxon>Pythiales</taxon>
        <taxon>Pythiaceae</taxon>
    </lineage>
</organism>
<dbReference type="EMBL" id="DAKRPA010000200">
    <property type="protein sequence ID" value="DAZ95541.1"/>
    <property type="molecule type" value="Genomic_DNA"/>
</dbReference>
<keyword evidence="2" id="KW-1185">Reference proteome</keyword>
<protein>
    <submittedName>
        <fullName evidence="1">Uncharacterized protein</fullName>
    </submittedName>
</protein>